<comment type="caution">
    <text evidence="1">The sequence shown here is derived from an EMBL/GenBank/DDBJ whole genome shotgun (WGS) entry which is preliminary data.</text>
</comment>
<reference evidence="1 2" key="1">
    <citation type="journal article" date="2012" name="ISME J.">
        <title>Nitrification expanded: discovery, physiology and genomics of a nitrite-oxidizing bacterium from the phylum Chloroflexi.</title>
        <authorList>
            <person name="Sorokin D.Y."/>
            <person name="Lucker S."/>
            <person name="Vejmelkova D."/>
            <person name="Kostrikina N.A."/>
            <person name="Kleerebezem R."/>
            <person name="Rijpstra W.I."/>
            <person name="Damste J.S."/>
            <person name="Le Paslier D."/>
            <person name="Muyzer G."/>
            <person name="Wagner M."/>
            <person name="van Loosdrecht M.C."/>
            <person name="Daims H."/>
        </authorList>
    </citation>
    <scope>NUCLEOTIDE SEQUENCE [LARGE SCALE GENOMIC DNA]</scope>
    <source>
        <strain evidence="2">none</strain>
    </source>
</reference>
<sequence length="180" mass="19797">MTQPLRYWERERLDKYGVRRLIGLVHEELSRRLKWDDAAEFVDFRLAPPGAVEDRAVVVLPHNRLGITPRNPHQPGAAICPEEMAPFGIAEQEALWAVTPPSDQLIGRVRHTPIPSHSRSRGSERLPGDGGTCAMAGGIGRPSRVGVPVYSLIQSLARGMLGKPWVEAGGFEPPTSTVRL</sequence>
<proteinExistence type="predicted"/>
<gene>
    <name evidence="1" type="ORF">NITHO_1140006</name>
</gene>
<dbReference type="EMBL" id="CAGS01000018">
    <property type="protein sequence ID" value="CCF82443.1"/>
    <property type="molecule type" value="Genomic_DNA"/>
</dbReference>
<dbReference type="Proteomes" id="UP000004221">
    <property type="component" value="Unassembled WGS sequence"/>
</dbReference>
<organism evidence="1 2">
    <name type="scientific">Nitrolancea hollandica Lb</name>
    <dbReference type="NCBI Taxonomy" id="1129897"/>
    <lineage>
        <taxon>Bacteria</taxon>
        <taxon>Pseudomonadati</taxon>
        <taxon>Thermomicrobiota</taxon>
        <taxon>Thermomicrobia</taxon>
        <taxon>Sphaerobacterales</taxon>
        <taxon>Sphaerobacterineae</taxon>
        <taxon>Sphaerobacteraceae</taxon>
        <taxon>Nitrolancea</taxon>
    </lineage>
</organism>
<protein>
    <submittedName>
        <fullName evidence="1">Uncharacterized protein</fullName>
    </submittedName>
</protein>
<evidence type="ECO:0000313" key="1">
    <source>
        <dbReference type="EMBL" id="CCF82443.1"/>
    </source>
</evidence>
<dbReference type="AlphaFoldDB" id="I4ECN1"/>
<evidence type="ECO:0000313" key="2">
    <source>
        <dbReference type="Proteomes" id="UP000004221"/>
    </source>
</evidence>
<accession>I4ECN1</accession>
<keyword evidence="2" id="KW-1185">Reference proteome</keyword>
<name>I4ECN1_9BACT</name>